<dbReference type="InterPro" id="IPR013154">
    <property type="entry name" value="ADH-like_N"/>
</dbReference>
<feature type="active site" description="Charge relay system" evidence="18">
    <location>
        <position position="552"/>
    </location>
</feature>
<dbReference type="STRING" id="312017.I7MIF3"/>
<dbReference type="InterPro" id="IPR002328">
    <property type="entry name" value="ADH_Zn_CS"/>
</dbReference>
<dbReference type="InterPro" id="IPR029058">
    <property type="entry name" value="AB_hydrolase_fold"/>
</dbReference>
<evidence type="ECO:0000256" key="10">
    <source>
        <dbReference type="ARBA" id="ARBA00022801"/>
    </source>
</evidence>
<dbReference type="Proteomes" id="UP000009168">
    <property type="component" value="Unassembled WGS sequence"/>
</dbReference>
<dbReference type="OMA" id="DCIFCQS"/>
<dbReference type="GeneID" id="7834565"/>
<feature type="active site" description="Charge relay system" evidence="18">
    <location>
        <position position="628"/>
    </location>
</feature>
<dbReference type="Gene3D" id="3.40.50.720">
    <property type="entry name" value="NAD(P)-binding Rossmann-like Domain"/>
    <property type="match status" value="1"/>
</dbReference>
<dbReference type="SUPFAM" id="SSF53474">
    <property type="entry name" value="alpha/beta-Hydrolases"/>
    <property type="match status" value="1"/>
</dbReference>
<feature type="domain" description="Alcohol dehydrogenase-like C-terminal" evidence="20">
    <location>
        <begin position="215"/>
        <end position="349"/>
    </location>
</feature>
<keyword evidence="11 19" id="KW-0862">Zinc</keyword>
<evidence type="ECO:0000256" key="3">
    <source>
        <dbReference type="ARBA" id="ARBA00010902"/>
    </source>
</evidence>
<dbReference type="InParanoid" id="I7MIF3"/>
<keyword evidence="10" id="KW-0378">Hydrolase</keyword>
<sequence length="683" mass="75651">MDASLLSEFLKTAGQTITCKAAVAWEANKPLDYTDIQVAPPKKGEVRIKVFANALCHTDIYTLEGHDPEGLFPSILGHEGTGIVESIGEGVTSVKPGDIVIPCYTPECREFSCIYCNNENTNLCPKIRAFQGKGLMPDGTSRFSKDGKTIYHFMGCSSFSEYTVVAEISCAKVSDKIDVNQMCLLGCGISTGWGAAINTCKVRPGSTVVVFGLGAVGLAVVQAAKIKGARKIVGIDLNSEKFTLAKDFGCTECWNPKELDGKTIKEHLISLEPWGYDFTFDCTGITAVMRDALEIAHRGFGESCVIGVAASGHEISTRPFQLVTGRQWKGTAFGGWKSRTEVPQLVQQVSTGELPIQKYITHEIKGLQNVNQAIDALHSGKCLRAVVHINERPDFNKEQVSKLVPRVYSNARSHNGWVKRVKHYSESLQCEMQFSIYIPDKKSRNAQLPPVLYYLSGLTCTDENALVKSGFQRYASELGIAVVFPDTSPRVDIEGDNESWDFGKSAGFYLNATQEKWRKNYNMFTYISEELPKLIGEFFPVDVSRAGITGHSMGGMGALNIFLKNPGKYLSVSAFAPICNPTQCPWGVKAFTNYLGSVEAGKQYDPTELIVQYNGPKAKILIDQGTHDSFLYNQLHPQNFLKAASSVNYPVEFRYQNNYDHLYFFVETFMGDHFKHHAQYLLR</sequence>
<dbReference type="PROSITE" id="PS00059">
    <property type="entry name" value="ADH_ZINC"/>
    <property type="match status" value="1"/>
</dbReference>
<comment type="catalytic activity">
    <reaction evidence="15">
        <text>S-(hydroxymethyl)glutathione + NAD(+) = S-formylglutathione + NADH + H(+)</text>
        <dbReference type="Rhea" id="RHEA:19985"/>
        <dbReference type="ChEBI" id="CHEBI:15378"/>
        <dbReference type="ChEBI" id="CHEBI:57540"/>
        <dbReference type="ChEBI" id="CHEBI:57688"/>
        <dbReference type="ChEBI" id="CHEBI:57945"/>
        <dbReference type="ChEBI" id="CHEBI:58758"/>
        <dbReference type="EC" id="1.1.1.284"/>
    </reaction>
</comment>
<dbReference type="PANTHER" id="PTHR43880:SF12">
    <property type="entry name" value="ALCOHOL DEHYDROGENASE CLASS-3"/>
    <property type="match status" value="1"/>
</dbReference>
<dbReference type="GO" id="GO:0004022">
    <property type="term" value="F:alcohol dehydrogenase (NAD+) activity"/>
    <property type="evidence" value="ECO:0007669"/>
    <property type="project" value="UniProtKB-EC"/>
</dbReference>
<feature type="domain" description="Alcohol dehydrogenase-like N-terminal" evidence="21">
    <location>
        <begin position="43"/>
        <end position="174"/>
    </location>
</feature>
<dbReference type="FunFam" id="3.40.50.720:FF:000003">
    <property type="entry name" value="S-(hydroxymethyl)glutathione dehydrogenase"/>
    <property type="match status" value="1"/>
</dbReference>
<evidence type="ECO:0000259" key="20">
    <source>
        <dbReference type="Pfam" id="PF00107"/>
    </source>
</evidence>
<comment type="similarity">
    <text evidence="3">Belongs to the zinc-containing alcohol dehydrogenase family. Class-III subfamily.</text>
</comment>
<evidence type="ECO:0000256" key="11">
    <source>
        <dbReference type="ARBA" id="ARBA00022833"/>
    </source>
</evidence>
<comment type="catalytic activity">
    <reaction evidence="17">
        <text>a primary alcohol + NAD(+) = an aldehyde + NADH + H(+)</text>
        <dbReference type="Rhea" id="RHEA:10736"/>
        <dbReference type="ChEBI" id="CHEBI:15378"/>
        <dbReference type="ChEBI" id="CHEBI:15734"/>
        <dbReference type="ChEBI" id="CHEBI:17478"/>
        <dbReference type="ChEBI" id="CHEBI:57540"/>
        <dbReference type="ChEBI" id="CHEBI:57945"/>
        <dbReference type="EC" id="1.1.1.1"/>
    </reaction>
</comment>
<keyword evidence="13" id="KW-0520">NAD</keyword>
<evidence type="ECO:0000256" key="7">
    <source>
        <dbReference type="ARBA" id="ARBA00016774"/>
    </source>
</evidence>
<dbReference type="Pfam" id="PF08240">
    <property type="entry name" value="ADH_N"/>
    <property type="match status" value="1"/>
</dbReference>
<evidence type="ECO:0000256" key="13">
    <source>
        <dbReference type="ARBA" id="ARBA00023027"/>
    </source>
</evidence>
<dbReference type="AlphaFoldDB" id="I7MIF3"/>
<keyword evidence="23" id="KW-1185">Reference proteome</keyword>
<evidence type="ECO:0000256" key="1">
    <source>
        <dbReference type="ARBA" id="ARBA00001947"/>
    </source>
</evidence>
<dbReference type="eggNOG" id="KOG3101">
    <property type="taxonomic scope" value="Eukaryota"/>
</dbReference>
<dbReference type="GO" id="GO:0046294">
    <property type="term" value="P:formaldehyde catabolic process"/>
    <property type="evidence" value="ECO:0007669"/>
    <property type="project" value="InterPro"/>
</dbReference>
<comment type="catalytic activity">
    <reaction evidence="16">
        <text>a secondary alcohol + NAD(+) = a ketone + NADH + H(+)</text>
        <dbReference type="Rhea" id="RHEA:10740"/>
        <dbReference type="ChEBI" id="CHEBI:15378"/>
        <dbReference type="ChEBI" id="CHEBI:17087"/>
        <dbReference type="ChEBI" id="CHEBI:35681"/>
        <dbReference type="ChEBI" id="CHEBI:57540"/>
        <dbReference type="ChEBI" id="CHEBI:57945"/>
        <dbReference type="EC" id="1.1.1.1"/>
    </reaction>
</comment>
<dbReference type="GO" id="GO:0052689">
    <property type="term" value="F:carboxylic ester hydrolase activity"/>
    <property type="evidence" value="ECO:0007669"/>
    <property type="project" value="UniProtKB-KW"/>
</dbReference>
<evidence type="ECO:0000256" key="2">
    <source>
        <dbReference type="ARBA" id="ARBA00005622"/>
    </source>
</evidence>
<dbReference type="HOGENOM" id="CLU_025715_0_0_1"/>
<dbReference type="OrthoDB" id="417550at2759"/>
<evidence type="ECO:0000256" key="5">
    <source>
        <dbReference type="ARBA" id="ARBA00012479"/>
    </source>
</evidence>
<dbReference type="GO" id="GO:0051903">
    <property type="term" value="F:S-(hydroxymethyl)glutathione dehydrogenase [NAD(P)+] activity"/>
    <property type="evidence" value="ECO:0007669"/>
    <property type="project" value="UniProtKB-EC"/>
</dbReference>
<evidence type="ECO:0000256" key="17">
    <source>
        <dbReference type="ARBA" id="ARBA00049243"/>
    </source>
</evidence>
<evidence type="ECO:0000256" key="19">
    <source>
        <dbReference type="RuleBase" id="RU361277"/>
    </source>
</evidence>
<dbReference type="InterPro" id="IPR013149">
    <property type="entry name" value="ADH-like_C"/>
</dbReference>
<dbReference type="EMBL" id="GG662740">
    <property type="protein sequence ID" value="EAR92957.1"/>
    <property type="molecule type" value="Genomic_DNA"/>
</dbReference>
<keyword evidence="9 19" id="KW-0479">Metal-binding</keyword>
<dbReference type="FunFam" id="3.90.180.10:FF:000067">
    <property type="entry name" value="alcohol dehydrogenase 1-like isoform X1"/>
    <property type="match status" value="1"/>
</dbReference>
<dbReference type="Pfam" id="PF00756">
    <property type="entry name" value="Esterase"/>
    <property type="match status" value="1"/>
</dbReference>
<dbReference type="SUPFAM" id="SSF50129">
    <property type="entry name" value="GroES-like"/>
    <property type="match status" value="2"/>
</dbReference>
<evidence type="ECO:0000256" key="6">
    <source>
        <dbReference type="ARBA" id="ARBA00013190"/>
    </source>
</evidence>
<dbReference type="InterPro" id="IPR000801">
    <property type="entry name" value="Esterase-like"/>
</dbReference>
<comment type="cofactor">
    <cofactor evidence="1 19">
        <name>Zn(2+)</name>
        <dbReference type="ChEBI" id="CHEBI:29105"/>
    </cofactor>
</comment>
<dbReference type="CDD" id="cd08300">
    <property type="entry name" value="alcohol_DH_class_III"/>
    <property type="match status" value="1"/>
</dbReference>
<dbReference type="FunFam" id="3.40.50.1820:FF:000002">
    <property type="entry name" value="S-formylglutathione hydrolase"/>
    <property type="match status" value="1"/>
</dbReference>
<evidence type="ECO:0000256" key="8">
    <source>
        <dbReference type="ARBA" id="ARBA00022487"/>
    </source>
</evidence>
<dbReference type="GO" id="GO:0008270">
    <property type="term" value="F:zinc ion binding"/>
    <property type="evidence" value="ECO:0007669"/>
    <property type="project" value="InterPro"/>
</dbReference>
<comment type="catalytic activity">
    <reaction evidence="14">
        <text>S-(hydroxymethyl)glutathione + NADP(+) = S-formylglutathione + NADPH + H(+)</text>
        <dbReference type="Rhea" id="RHEA:19981"/>
        <dbReference type="ChEBI" id="CHEBI:15378"/>
        <dbReference type="ChEBI" id="CHEBI:57688"/>
        <dbReference type="ChEBI" id="CHEBI:57783"/>
        <dbReference type="ChEBI" id="CHEBI:58349"/>
        <dbReference type="ChEBI" id="CHEBI:58758"/>
        <dbReference type="EC" id="1.1.1.284"/>
    </reaction>
</comment>
<dbReference type="GO" id="GO:0005829">
    <property type="term" value="C:cytosol"/>
    <property type="evidence" value="ECO:0007669"/>
    <property type="project" value="TreeGrafter"/>
</dbReference>
<evidence type="ECO:0000313" key="23">
    <source>
        <dbReference type="Proteomes" id="UP000009168"/>
    </source>
</evidence>
<evidence type="ECO:0000259" key="21">
    <source>
        <dbReference type="Pfam" id="PF08240"/>
    </source>
</evidence>
<evidence type="ECO:0000256" key="14">
    <source>
        <dbReference type="ARBA" id="ARBA00047793"/>
    </source>
</evidence>
<keyword evidence="8" id="KW-0719">Serine esterase</keyword>
<dbReference type="Pfam" id="PF00107">
    <property type="entry name" value="ADH_zinc_N"/>
    <property type="match status" value="1"/>
</dbReference>
<dbReference type="InterPro" id="IPR036291">
    <property type="entry name" value="NAD(P)-bd_dom_sf"/>
</dbReference>
<evidence type="ECO:0000256" key="15">
    <source>
        <dbReference type="ARBA" id="ARBA00048110"/>
    </source>
</evidence>
<dbReference type="Gene3D" id="3.90.180.10">
    <property type="entry name" value="Medium-chain alcohol dehydrogenases, catalytic domain"/>
    <property type="match status" value="1"/>
</dbReference>
<protein>
    <recommendedName>
        <fullName evidence="7">S-formylglutathione hydrolase</fullName>
        <ecNumber evidence="6">1.1.1.1</ecNumber>
        <ecNumber evidence="4">1.1.1.284</ecNumber>
        <ecNumber evidence="5">3.1.2.12</ecNumber>
    </recommendedName>
</protein>
<comment type="similarity">
    <text evidence="2">Belongs to the esterase D family.</text>
</comment>
<dbReference type="InterPro" id="IPR014186">
    <property type="entry name" value="S-formylglutathione_hydrol"/>
</dbReference>
<dbReference type="SUPFAM" id="SSF51735">
    <property type="entry name" value="NAD(P)-binding Rossmann-fold domains"/>
    <property type="match status" value="1"/>
</dbReference>
<dbReference type="eggNOG" id="KOG0022">
    <property type="taxonomic scope" value="Eukaryota"/>
</dbReference>
<accession>I7MIF3</accession>
<dbReference type="GO" id="GO:0018738">
    <property type="term" value="F:S-formylglutathione hydrolase activity"/>
    <property type="evidence" value="ECO:0007669"/>
    <property type="project" value="UniProtKB-EC"/>
</dbReference>
<dbReference type="Gene3D" id="3.40.50.1820">
    <property type="entry name" value="alpha/beta hydrolase"/>
    <property type="match status" value="1"/>
</dbReference>
<evidence type="ECO:0000256" key="18">
    <source>
        <dbReference type="PIRSR" id="PIRSR614186-1"/>
    </source>
</evidence>
<dbReference type="NCBIfam" id="TIGR02821">
    <property type="entry name" value="fghA_ester_D"/>
    <property type="match status" value="1"/>
</dbReference>
<dbReference type="InterPro" id="IPR014183">
    <property type="entry name" value="ADH_3"/>
</dbReference>
<keyword evidence="12" id="KW-0560">Oxidoreductase</keyword>
<evidence type="ECO:0000313" key="22">
    <source>
        <dbReference type="EMBL" id="EAR92957.1"/>
    </source>
</evidence>
<dbReference type="InterPro" id="IPR011032">
    <property type="entry name" value="GroES-like_sf"/>
</dbReference>
<gene>
    <name evidence="22" type="ORF">TTHERM_00295700</name>
</gene>
<evidence type="ECO:0000256" key="12">
    <source>
        <dbReference type="ARBA" id="ARBA00023002"/>
    </source>
</evidence>
<dbReference type="ESTHER" id="tetts-q238b1">
    <property type="family name" value="A85-EsteraseD-FGH"/>
</dbReference>
<dbReference type="PANTHER" id="PTHR43880">
    <property type="entry name" value="ALCOHOL DEHYDROGENASE"/>
    <property type="match status" value="1"/>
</dbReference>
<reference evidence="23" key="1">
    <citation type="journal article" date="2006" name="PLoS Biol.">
        <title>Macronuclear genome sequence of the ciliate Tetrahymena thermophila, a model eukaryote.</title>
        <authorList>
            <person name="Eisen J.A."/>
            <person name="Coyne R.S."/>
            <person name="Wu M."/>
            <person name="Wu D."/>
            <person name="Thiagarajan M."/>
            <person name="Wortman J.R."/>
            <person name="Badger J.H."/>
            <person name="Ren Q."/>
            <person name="Amedeo P."/>
            <person name="Jones K.M."/>
            <person name="Tallon L.J."/>
            <person name="Delcher A.L."/>
            <person name="Salzberg S.L."/>
            <person name="Silva J.C."/>
            <person name="Haas B.J."/>
            <person name="Majoros W.H."/>
            <person name="Farzad M."/>
            <person name="Carlton J.M."/>
            <person name="Smith R.K. Jr."/>
            <person name="Garg J."/>
            <person name="Pearlman R.E."/>
            <person name="Karrer K.M."/>
            <person name="Sun L."/>
            <person name="Manning G."/>
            <person name="Elde N.C."/>
            <person name="Turkewitz A.P."/>
            <person name="Asai D.J."/>
            <person name="Wilkes D.E."/>
            <person name="Wang Y."/>
            <person name="Cai H."/>
            <person name="Collins K."/>
            <person name="Stewart B.A."/>
            <person name="Lee S.R."/>
            <person name="Wilamowska K."/>
            <person name="Weinberg Z."/>
            <person name="Ruzzo W.L."/>
            <person name="Wloga D."/>
            <person name="Gaertig J."/>
            <person name="Frankel J."/>
            <person name="Tsao C.-C."/>
            <person name="Gorovsky M.A."/>
            <person name="Keeling P.J."/>
            <person name="Waller R.F."/>
            <person name="Patron N.J."/>
            <person name="Cherry J.M."/>
            <person name="Stover N.A."/>
            <person name="Krieger C.J."/>
            <person name="del Toro C."/>
            <person name="Ryder H.F."/>
            <person name="Williamson S.C."/>
            <person name="Barbeau R.A."/>
            <person name="Hamilton E.P."/>
            <person name="Orias E."/>
        </authorList>
    </citation>
    <scope>NUCLEOTIDE SEQUENCE [LARGE SCALE GENOMIC DNA]</scope>
    <source>
        <strain evidence="23">SB210</strain>
    </source>
</reference>
<name>I7MIF3_TETTS</name>
<evidence type="ECO:0000256" key="16">
    <source>
        <dbReference type="ARBA" id="ARBA00049164"/>
    </source>
</evidence>
<feature type="active site" description="Charge relay system" evidence="18">
    <location>
        <position position="661"/>
    </location>
</feature>
<dbReference type="EC" id="1.1.1.1" evidence="6"/>
<organism evidence="22 23">
    <name type="scientific">Tetrahymena thermophila (strain SB210)</name>
    <dbReference type="NCBI Taxonomy" id="312017"/>
    <lineage>
        <taxon>Eukaryota</taxon>
        <taxon>Sar</taxon>
        <taxon>Alveolata</taxon>
        <taxon>Ciliophora</taxon>
        <taxon>Intramacronucleata</taxon>
        <taxon>Oligohymenophorea</taxon>
        <taxon>Hymenostomatida</taxon>
        <taxon>Tetrahymenina</taxon>
        <taxon>Tetrahymenidae</taxon>
        <taxon>Tetrahymena</taxon>
    </lineage>
</organism>
<dbReference type="RefSeq" id="XP_001013202.1">
    <property type="nucleotide sequence ID" value="XM_001013202.3"/>
</dbReference>
<dbReference type="EC" id="3.1.2.12" evidence="5"/>
<dbReference type="KEGG" id="tet:TTHERM_00295700"/>
<evidence type="ECO:0000256" key="4">
    <source>
        <dbReference type="ARBA" id="ARBA00012309"/>
    </source>
</evidence>
<proteinExistence type="inferred from homology"/>
<evidence type="ECO:0000256" key="9">
    <source>
        <dbReference type="ARBA" id="ARBA00022723"/>
    </source>
</evidence>
<dbReference type="EC" id="1.1.1.284" evidence="4"/>